<accession>A0A0F9P9U5</accession>
<protein>
    <submittedName>
        <fullName evidence="1">Uncharacterized protein</fullName>
    </submittedName>
</protein>
<dbReference type="AlphaFoldDB" id="A0A0F9P9U5"/>
<feature type="non-terminal residue" evidence="1">
    <location>
        <position position="1"/>
    </location>
</feature>
<gene>
    <name evidence="1" type="ORF">LCGC14_1241590</name>
</gene>
<dbReference type="EMBL" id="LAZR01006713">
    <property type="protein sequence ID" value="KKM90137.1"/>
    <property type="molecule type" value="Genomic_DNA"/>
</dbReference>
<sequence>DIKGNALDETNGIVFPSLDPMIFEVRFPDSDIIGSAIQ</sequence>
<reference evidence="1" key="1">
    <citation type="journal article" date="2015" name="Nature">
        <title>Complex archaea that bridge the gap between prokaryotes and eukaryotes.</title>
        <authorList>
            <person name="Spang A."/>
            <person name="Saw J.H."/>
            <person name="Jorgensen S.L."/>
            <person name="Zaremba-Niedzwiedzka K."/>
            <person name="Martijn J."/>
            <person name="Lind A.E."/>
            <person name="van Eijk R."/>
            <person name="Schleper C."/>
            <person name="Guy L."/>
            <person name="Ettema T.J."/>
        </authorList>
    </citation>
    <scope>NUCLEOTIDE SEQUENCE</scope>
</reference>
<comment type="caution">
    <text evidence="1">The sequence shown here is derived from an EMBL/GenBank/DDBJ whole genome shotgun (WGS) entry which is preliminary data.</text>
</comment>
<evidence type="ECO:0000313" key="1">
    <source>
        <dbReference type="EMBL" id="KKM90137.1"/>
    </source>
</evidence>
<organism evidence="1">
    <name type="scientific">marine sediment metagenome</name>
    <dbReference type="NCBI Taxonomy" id="412755"/>
    <lineage>
        <taxon>unclassified sequences</taxon>
        <taxon>metagenomes</taxon>
        <taxon>ecological metagenomes</taxon>
    </lineage>
</organism>
<proteinExistence type="predicted"/>
<name>A0A0F9P9U5_9ZZZZ</name>